<comment type="catalytic activity">
    <reaction evidence="1">
        <text>S-ubiquitinyl-[E2 ubiquitin-conjugating enzyme]-L-cysteine + [acceptor protein]-L-lysine = [E2 ubiquitin-conjugating enzyme]-L-cysteine + N(6)-ubiquitinyl-[acceptor protein]-L-lysine.</text>
        <dbReference type="EC" id="2.3.2.27"/>
    </reaction>
</comment>
<dbReference type="PANTHER" id="PTHR14155">
    <property type="entry name" value="RING FINGER DOMAIN-CONTAINING"/>
    <property type="match status" value="1"/>
</dbReference>
<reference evidence="19" key="1">
    <citation type="journal article" date="2016" name="Nature">
        <title>The genome of the seagrass Zostera marina reveals angiosperm adaptation to the sea.</title>
        <authorList>
            <person name="Olsen J.L."/>
            <person name="Rouze P."/>
            <person name="Verhelst B."/>
            <person name="Lin Y.-C."/>
            <person name="Bayer T."/>
            <person name="Collen J."/>
            <person name="Dattolo E."/>
            <person name="De Paoli E."/>
            <person name="Dittami S."/>
            <person name="Maumus F."/>
            <person name="Michel G."/>
            <person name="Kersting A."/>
            <person name="Lauritano C."/>
            <person name="Lohaus R."/>
            <person name="Toepel M."/>
            <person name="Tonon T."/>
            <person name="Vanneste K."/>
            <person name="Amirebrahimi M."/>
            <person name="Brakel J."/>
            <person name="Bostroem C."/>
            <person name="Chovatia M."/>
            <person name="Grimwood J."/>
            <person name="Jenkins J.W."/>
            <person name="Jueterbock A."/>
            <person name="Mraz A."/>
            <person name="Stam W.T."/>
            <person name="Tice H."/>
            <person name="Bornberg-Bauer E."/>
            <person name="Green P.J."/>
            <person name="Pearson G.A."/>
            <person name="Procaccini G."/>
            <person name="Duarte C.M."/>
            <person name="Schmutz J."/>
            <person name="Reusch T.B.H."/>
            <person name="Van de Peer Y."/>
        </authorList>
    </citation>
    <scope>NUCLEOTIDE SEQUENCE [LARGE SCALE GENOMIC DNA]</scope>
    <source>
        <strain evidence="19">cv. Finnish</strain>
    </source>
</reference>
<keyword evidence="12 16" id="KW-0472">Membrane</keyword>
<evidence type="ECO:0000256" key="8">
    <source>
        <dbReference type="ARBA" id="ARBA00022771"/>
    </source>
</evidence>
<dbReference type="AlphaFoldDB" id="A0A0K9P0P1"/>
<name>A0A0K9P0P1_ZOSMR</name>
<dbReference type="FunFam" id="3.30.40.10:FF:000187">
    <property type="entry name" value="E3 ubiquitin-protein ligase ATL6"/>
    <property type="match status" value="1"/>
</dbReference>
<keyword evidence="10" id="KW-0862">Zinc</keyword>
<evidence type="ECO:0000256" key="1">
    <source>
        <dbReference type="ARBA" id="ARBA00000900"/>
    </source>
</evidence>
<evidence type="ECO:0000256" key="6">
    <source>
        <dbReference type="ARBA" id="ARBA00022692"/>
    </source>
</evidence>
<organism evidence="18 19">
    <name type="scientific">Zostera marina</name>
    <name type="common">Eelgrass</name>
    <dbReference type="NCBI Taxonomy" id="29655"/>
    <lineage>
        <taxon>Eukaryota</taxon>
        <taxon>Viridiplantae</taxon>
        <taxon>Streptophyta</taxon>
        <taxon>Embryophyta</taxon>
        <taxon>Tracheophyta</taxon>
        <taxon>Spermatophyta</taxon>
        <taxon>Magnoliopsida</taxon>
        <taxon>Liliopsida</taxon>
        <taxon>Zosteraceae</taxon>
        <taxon>Zostera</taxon>
    </lineage>
</organism>
<feature type="compositionally biased region" description="Low complexity" evidence="15">
    <location>
        <begin position="308"/>
        <end position="317"/>
    </location>
</feature>
<evidence type="ECO:0000256" key="11">
    <source>
        <dbReference type="ARBA" id="ARBA00022989"/>
    </source>
</evidence>
<keyword evidence="19" id="KW-1185">Reference proteome</keyword>
<gene>
    <name evidence="18" type="ORF">ZOSMA_450G00080</name>
</gene>
<evidence type="ECO:0000256" key="2">
    <source>
        <dbReference type="ARBA" id="ARBA00004167"/>
    </source>
</evidence>
<evidence type="ECO:0000313" key="19">
    <source>
        <dbReference type="Proteomes" id="UP000036987"/>
    </source>
</evidence>
<dbReference type="OrthoDB" id="8062037at2759"/>
<dbReference type="PANTHER" id="PTHR14155:SF263">
    <property type="entry name" value="E3 UBIQUITIN-PROTEIN LIGASE ATL6"/>
    <property type="match status" value="1"/>
</dbReference>
<dbReference type="InterPro" id="IPR013083">
    <property type="entry name" value="Znf_RING/FYVE/PHD"/>
</dbReference>
<evidence type="ECO:0000256" key="10">
    <source>
        <dbReference type="ARBA" id="ARBA00022833"/>
    </source>
</evidence>
<comment type="caution">
    <text evidence="18">The sequence shown here is derived from an EMBL/GenBank/DDBJ whole genome shotgun (WGS) entry which is preliminary data.</text>
</comment>
<evidence type="ECO:0000256" key="12">
    <source>
        <dbReference type="ARBA" id="ARBA00023136"/>
    </source>
</evidence>
<evidence type="ECO:0000256" key="15">
    <source>
        <dbReference type="SAM" id="MobiDB-lite"/>
    </source>
</evidence>
<dbReference type="EMBL" id="LFYR01001331">
    <property type="protein sequence ID" value="KMZ62596.1"/>
    <property type="molecule type" value="Genomic_DNA"/>
</dbReference>
<dbReference type="Pfam" id="PF13639">
    <property type="entry name" value="zf-RING_2"/>
    <property type="match status" value="1"/>
</dbReference>
<evidence type="ECO:0000256" key="14">
    <source>
        <dbReference type="PROSITE-ProRule" id="PRU00175"/>
    </source>
</evidence>
<evidence type="ECO:0000256" key="13">
    <source>
        <dbReference type="ARBA" id="ARBA00024209"/>
    </source>
</evidence>
<feature type="transmembrane region" description="Helical" evidence="16">
    <location>
        <begin position="17"/>
        <end position="36"/>
    </location>
</feature>
<dbReference type="Proteomes" id="UP000036987">
    <property type="component" value="Unassembled WGS sequence"/>
</dbReference>
<comment type="subcellular location">
    <subcellularLocation>
        <location evidence="2">Membrane</location>
        <topology evidence="2">Single-pass membrane protein</topology>
    </subcellularLocation>
</comment>
<protein>
    <recommendedName>
        <fullName evidence="4">RING-type E3 ubiquitin transferase</fullName>
        <ecNumber evidence="4">2.3.2.27</ecNumber>
    </recommendedName>
</protein>
<keyword evidence="5" id="KW-0808">Transferase</keyword>
<comment type="similarity">
    <text evidence="13">Belongs to the RING-type zinc finger family. ATL subfamily.</text>
</comment>
<evidence type="ECO:0000256" key="9">
    <source>
        <dbReference type="ARBA" id="ARBA00022786"/>
    </source>
</evidence>
<dbReference type="GO" id="GO:0061630">
    <property type="term" value="F:ubiquitin protein ligase activity"/>
    <property type="evidence" value="ECO:0007669"/>
    <property type="project" value="UniProtKB-EC"/>
</dbReference>
<evidence type="ECO:0000256" key="16">
    <source>
        <dbReference type="SAM" id="Phobius"/>
    </source>
</evidence>
<keyword evidence="8 14" id="KW-0863">Zinc-finger</keyword>
<keyword evidence="9" id="KW-0833">Ubl conjugation pathway</keyword>
<dbReference type="InterPro" id="IPR053238">
    <property type="entry name" value="RING-H2_zinc_finger"/>
</dbReference>
<evidence type="ECO:0000256" key="3">
    <source>
        <dbReference type="ARBA" id="ARBA00004906"/>
    </source>
</evidence>
<accession>A0A0K9P0P1</accession>
<evidence type="ECO:0000259" key="17">
    <source>
        <dbReference type="PROSITE" id="PS50089"/>
    </source>
</evidence>
<dbReference type="GO" id="GO:0008270">
    <property type="term" value="F:zinc ion binding"/>
    <property type="evidence" value="ECO:0007669"/>
    <property type="project" value="UniProtKB-KW"/>
</dbReference>
<dbReference type="SMART" id="SM00184">
    <property type="entry name" value="RING"/>
    <property type="match status" value="1"/>
</dbReference>
<dbReference type="CDD" id="cd16461">
    <property type="entry name" value="RING-H2_EL5-like"/>
    <property type="match status" value="1"/>
</dbReference>
<dbReference type="PROSITE" id="PS50089">
    <property type="entry name" value="ZF_RING_2"/>
    <property type="match status" value="1"/>
</dbReference>
<evidence type="ECO:0000256" key="7">
    <source>
        <dbReference type="ARBA" id="ARBA00022723"/>
    </source>
</evidence>
<keyword evidence="11 16" id="KW-1133">Transmembrane helix</keyword>
<feature type="region of interest" description="Disordered" evidence="15">
    <location>
        <begin position="308"/>
        <end position="411"/>
    </location>
</feature>
<dbReference type="InterPro" id="IPR001841">
    <property type="entry name" value="Znf_RING"/>
</dbReference>
<feature type="transmembrane region" description="Helical" evidence="16">
    <location>
        <begin position="56"/>
        <end position="81"/>
    </location>
</feature>
<evidence type="ECO:0000313" key="18">
    <source>
        <dbReference type="EMBL" id="KMZ62596.1"/>
    </source>
</evidence>
<comment type="pathway">
    <text evidence="3">Protein modification; protein ubiquitination.</text>
</comment>
<evidence type="ECO:0000256" key="4">
    <source>
        <dbReference type="ARBA" id="ARBA00012483"/>
    </source>
</evidence>
<dbReference type="GO" id="GO:0016020">
    <property type="term" value="C:membrane"/>
    <property type="evidence" value="ECO:0007669"/>
    <property type="project" value="UniProtKB-SubCell"/>
</dbReference>
<sequence>MVVGRPLIVFRQIFRRLCVPGICFVSVVFMLMLPVISAHGRTNPSEPPQYNMNQRFSTTSAIVIVVLMLGFFITGFLFIFIHCRRVANNNLILAAAARAAAEGGENNGLRTEIIDSLPTMVYSKVKGLKKGNSPLECAVCLCEFEDDDELTLLPKCYHAFHPQCIGVWLANHITCPVCRIDLGEPVLEVIPVTEEISLTPPVIHLSDENENVVEITDEQQRTPPAQVSVKVEEEEKEVREIGSLSKRTRSTRILRRWRSRSARLPMSDGGDGIGKTWREEERERFTLRVPENLRKELIEATSSTLRRSASVTTTTSRHLFNHGVGDESSRSTFRARGSPSPIGKMSCSPLGKTTGSPSPLGKMSKQGKSWTEKMISKSGPLDCIGGVVGRNGAGSDTEDSTKSTVDLLPRV</sequence>
<proteinExistence type="inferred from homology"/>
<keyword evidence="7" id="KW-0479">Metal-binding</keyword>
<dbReference type="EC" id="2.3.2.27" evidence="4"/>
<evidence type="ECO:0000256" key="5">
    <source>
        <dbReference type="ARBA" id="ARBA00022679"/>
    </source>
</evidence>
<dbReference type="Gene3D" id="3.30.40.10">
    <property type="entry name" value="Zinc/RING finger domain, C3HC4 (zinc finger)"/>
    <property type="match status" value="1"/>
</dbReference>
<dbReference type="SUPFAM" id="SSF57850">
    <property type="entry name" value="RING/U-box"/>
    <property type="match status" value="1"/>
</dbReference>
<keyword evidence="6 16" id="KW-0812">Transmembrane</keyword>
<feature type="domain" description="RING-type" evidence="17">
    <location>
        <begin position="137"/>
        <end position="179"/>
    </location>
</feature>
<dbReference type="STRING" id="29655.A0A0K9P0P1"/>